<evidence type="ECO:0000313" key="5">
    <source>
        <dbReference type="Proteomes" id="UP000240739"/>
    </source>
</evidence>
<comment type="caution">
    <text evidence="4">The sequence shown here is derived from an EMBL/GenBank/DDBJ whole genome shotgun (WGS) entry which is preliminary data.</text>
</comment>
<gene>
    <name evidence="4" type="ORF">C7Y72_12585</name>
</gene>
<dbReference type="GO" id="GO:0003747">
    <property type="term" value="F:translation release factor activity"/>
    <property type="evidence" value="ECO:0007669"/>
    <property type="project" value="InterPro"/>
</dbReference>
<organism evidence="4 5">
    <name type="scientific">Paraconexibacter algicola</name>
    <dbReference type="NCBI Taxonomy" id="2133960"/>
    <lineage>
        <taxon>Bacteria</taxon>
        <taxon>Bacillati</taxon>
        <taxon>Actinomycetota</taxon>
        <taxon>Thermoleophilia</taxon>
        <taxon>Solirubrobacterales</taxon>
        <taxon>Paraconexibacteraceae</taxon>
        <taxon>Paraconexibacter</taxon>
    </lineage>
</organism>
<name>A0A2T4UNL1_9ACTN</name>
<dbReference type="GO" id="GO:0072344">
    <property type="term" value="P:rescue of stalled ribosome"/>
    <property type="evidence" value="ECO:0007669"/>
    <property type="project" value="TreeGrafter"/>
</dbReference>
<feature type="domain" description="Prokaryotic-type class I peptide chain release factors" evidence="3">
    <location>
        <begin position="7"/>
        <end position="126"/>
    </location>
</feature>
<dbReference type="Proteomes" id="UP000240739">
    <property type="component" value="Unassembled WGS sequence"/>
</dbReference>
<protein>
    <submittedName>
        <fullName evidence="4">Aminoacyl-tRNA hydrolase</fullName>
    </submittedName>
</protein>
<dbReference type="GO" id="GO:0004045">
    <property type="term" value="F:peptidyl-tRNA hydrolase activity"/>
    <property type="evidence" value="ECO:0007669"/>
    <property type="project" value="TreeGrafter"/>
</dbReference>
<evidence type="ECO:0000259" key="3">
    <source>
        <dbReference type="Pfam" id="PF00472"/>
    </source>
</evidence>
<feature type="region of interest" description="Disordered" evidence="2">
    <location>
        <begin position="91"/>
        <end position="133"/>
    </location>
</feature>
<dbReference type="NCBIfam" id="NF006718">
    <property type="entry name" value="PRK09256.1"/>
    <property type="match status" value="1"/>
</dbReference>
<dbReference type="PANTHER" id="PTHR47814:SF1">
    <property type="entry name" value="PEPTIDYL-TRNA HYDROLASE ARFB"/>
    <property type="match status" value="1"/>
</dbReference>
<evidence type="ECO:0000256" key="2">
    <source>
        <dbReference type="SAM" id="MobiDB-lite"/>
    </source>
</evidence>
<accession>A0A2T4UNL1</accession>
<proteinExistence type="inferred from homology"/>
<keyword evidence="5" id="KW-1185">Reference proteome</keyword>
<dbReference type="Pfam" id="PF00472">
    <property type="entry name" value="RF-1"/>
    <property type="match status" value="1"/>
</dbReference>
<dbReference type="OrthoDB" id="9815709at2"/>
<comment type="similarity">
    <text evidence="1">Belongs to the prokaryotic/mitochondrial release factor family.</text>
</comment>
<evidence type="ECO:0000256" key="1">
    <source>
        <dbReference type="ARBA" id="ARBA00010835"/>
    </source>
</evidence>
<feature type="compositionally biased region" description="Basic and acidic residues" evidence="2">
    <location>
        <begin position="114"/>
        <end position="133"/>
    </location>
</feature>
<evidence type="ECO:0000313" key="4">
    <source>
        <dbReference type="EMBL" id="PTL60827.1"/>
    </source>
</evidence>
<dbReference type="InterPro" id="IPR045853">
    <property type="entry name" value="Pep_chain_release_fac_I_sf"/>
</dbReference>
<dbReference type="PANTHER" id="PTHR47814">
    <property type="entry name" value="PEPTIDYL-TRNA HYDROLASE ARFB"/>
    <property type="match status" value="1"/>
</dbReference>
<sequence length="133" mass="14461">MRISGALTIPAQEIVVRVSRSSGPGGQHANVTASRVEVAFDVRASATLSAAQRARLLERVGPVVRAVAQDARSQARNRELALERLAARIAAGLHVPRSRTPTRPTKASKRRRVEAKARRGEIKRGRSRPSQDD</sequence>
<keyword evidence="4" id="KW-0378">Hydrolase</keyword>
<dbReference type="GO" id="GO:0043022">
    <property type="term" value="F:ribosome binding"/>
    <property type="evidence" value="ECO:0007669"/>
    <property type="project" value="TreeGrafter"/>
</dbReference>
<dbReference type="EMBL" id="PYYB01000001">
    <property type="protein sequence ID" value="PTL60827.1"/>
    <property type="molecule type" value="Genomic_DNA"/>
</dbReference>
<dbReference type="SUPFAM" id="SSF75620">
    <property type="entry name" value="Release factor"/>
    <property type="match status" value="1"/>
</dbReference>
<dbReference type="Gene3D" id="3.30.160.20">
    <property type="match status" value="1"/>
</dbReference>
<dbReference type="AlphaFoldDB" id="A0A2T4UNL1"/>
<dbReference type="InterPro" id="IPR000352">
    <property type="entry name" value="Pep_chain_release_fac_I"/>
</dbReference>
<reference evidence="4 5" key="1">
    <citation type="submission" date="2018-03" db="EMBL/GenBank/DDBJ databases">
        <title>Aquarubrobacter algicola gen. nov., sp. nov., a novel actinobacterium isolated from shallow eutrophic lake during the end of cyanobacterial harmful algal blooms.</title>
        <authorList>
            <person name="Chun S.J."/>
        </authorList>
    </citation>
    <scope>NUCLEOTIDE SEQUENCE [LARGE SCALE GENOMIC DNA]</scope>
    <source>
        <strain evidence="4 5">Seoho-28</strain>
    </source>
</reference>